<dbReference type="OrthoDB" id="6262491at2759"/>
<dbReference type="InterPro" id="IPR001680">
    <property type="entry name" value="WD40_rpt"/>
</dbReference>
<dbReference type="AlphaFoldDB" id="A0A553RNW2"/>
<protein>
    <submittedName>
        <fullName evidence="2">Uncharacterized protein</fullName>
    </submittedName>
</protein>
<evidence type="ECO:0000313" key="3">
    <source>
        <dbReference type="Proteomes" id="UP000316079"/>
    </source>
</evidence>
<dbReference type="EMBL" id="SRMA01003065">
    <property type="protein sequence ID" value="TRZ03872.1"/>
    <property type="molecule type" value="Genomic_DNA"/>
</dbReference>
<keyword evidence="1" id="KW-0853">WD repeat</keyword>
<feature type="non-terminal residue" evidence="2">
    <location>
        <position position="609"/>
    </location>
</feature>
<dbReference type="SUPFAM" id="SSF50978">
    <property type="entry name" value="WD40 repeat-like"/>
    <property type="match status" value="1"/>
</dbReference>
<dbReference type="SMART" id="SM00320">
    <property type="entry name" value="WD40"/>
    <property type="match status" value="4"/>
</dbReference>
<keyword evidence="3" id="KW-1185">Reference proteome</keyword>
<gene>
    <name evidence="2" type="ORF">DNTS_027890</name>
</gene>
<sequence length="609" mass="67563">MNLKNRGEVSGGARYLKVQIPVAEDGEKTTRNAWNPMDRGNNPTVLTHGLDHVLHLFSQDPVCHMSYGEGAQGFVSVHRSGLVQFYDPEGRLRDWRGITTHYAGLTSTHLKGRIVGWGPGPILSLLDAELNPLIHAEDPMDVTVCKVMEHSNELVTAGKGNICIWCLTHLVCRRQVVNGFDKEIVFIHLALLPRSTHQGFWALAAYRSAVVVVDLKEACVGNHSNRLLSSTKLCSYFISYNNPSLEPRLGATALVTSLALCPVSGLLVSSSLDGTLRCWRPDVGDQVLIISIPKECPVPLVLGGPNTAGMFFSYSSESVDFWTFNCLYTLHCRLDELTGGSVRQIYSAPGLHSFPACIVCVHGSSSVTVVAAWLDTVLTRFQAKEGVRSADYCVPLEILLVLSEEGVVTVVKATVNSVEILDEWDKIENWDWSGGQVGAKVGTACCLVIYSDITDIQRQPKQWKSLAYEPMKVKHSQDSNRFLVILGHRGGCLTVLSLLTSKVLFRIAAHNDQNIITMHAYPDRGYLLTAGEDKTIMVWCVSARFKQCLALHFSVLCDHRPVLLELMGNHLMFTLEDAENDIHIMVQHSLESQWQYTQETNEKHRSKIT</sequence>
<name>A0A553RNW2_9TELE</name>
<evidence type="ECO:0000256" key="1">
    <source>
        <dbReference type="PROSITE-ProRule" id="PRU00221"/>
    </source>
</evidence>
<dbReference type="InterPro" id="IPR015943">
    <property type="entry name" value="WD40/YVTN_repeat-like_dom_sf"/>
</dbReference>
<feature type="repeat" description="WD" evidence="1">
    <location>
        <begin position="248"/>
        <end position="279"/>
    </location>
</feature>
<evidence type="ECO:0000313" key="2">
    <source>
        <dbReference type="EMBL" id="TRZ03872.1"/>
    </source>
</evidence>
<proteinExistence type="predicted"/>
<organism evidence="2 3">
    <name type="scientific">Danionella cerebrum</name>
    <dbReference type="NCBI Taxonomy" id="2873325"/>
    <lineage>
        <taxon>Eukaryota</taxon>
        <taxon>Metazoa</taxon>
        <taxon>Chordata</taxon>
        <taxon>Craniata</taxon>
        <taxon>Vertebrata</taxon>
        <taxon>Euteleostomi</taxon>
        <taxon>Actinopterygii</taxon>
        <taxon>Neopterygii</taxon>
        <taxon>Teleostei</taxon>
        <taxon>Ostariophysi</taxon>
        <taxon>Cypriniformes</taxon>
        <taxon>Danionidae</taxon>
        <taxon>Danioninae</taxon>
        <taxon>Danionella</taxon>
    </lineage>
</organism>
<feature type="repeat" description="WD" evidence="1">
    <location>
        <begin position="508"/>
        <end position="539"/>
    </location>
</feature>
<reference evidence="2 3" key="1">
    <citation type="journal article" date="2019" name="Sci. Data">
        <title>Hybrid genome assembly and annotation of Danionella translucida.</title>
        <authorList>
            <person name="Kadobianskyi M."/>
            <person name="Schulze L."/>
            <person name="Schuelke M."/>
            <person name="Judkewitz B."/>
        </authorList>
    </citation>
    <scope>NUCLEOTIDE SEQUENCE [LARGE SCALE GENOMIC DNA]</scope>
    <source>
        <strain evidence="2 3">Bolton</strain>
    </source>
</reference>
<accession>A0A553RNW2</accession>
<dbReference type="Proteomes" id="UP000316079">
    <property type="component" value="Unassembled WGS sequence"/>
</dbReference>
<dbReference type="Gene3D" id="2.130.10.10">
    <property type="entry name" value="YVTN repeat-like/Quinoprotein amine dehydrogenase"/>
    <property type="match status" value="2"/>
</dbReference>
<comment type="caution">
    <text evidence="2">The sequence shown here is derived from an EMBL/GenBank/DDBJ whole genome shotgun (WGS) entry which is preliminary data.</text>
</comment>
<dbReference type="InterPro" id="IPR036322">
    <property type="entry name" value="WD40_repeat_dom_sf"/>
</dbReference>
<dbReference type="PROSITE" id="PS50082">
    <property type="entry name" value="WD_REPEATS_2"/>
    <property type="match status" value="2"/>
</dbReference>
<dbReference type="Pfam" id="PF00400">
    <property type="entry name" value="WD40"/>
    <property type="match status" value="2"/>
</dbReference>
<dbReference type="PANTHER" id="PTHR45532:SF1">
    <property type="entry name" value="WD REPEAT-CONTAINING PROTEIN 97"/>
    <property type="match status" value="1"/>
</dbReference>
<dbReference type="PANTHER" id="PTHR45532">
    <property type="entry name" value="WD REPEAT-CONTAINING PROTEIN 97"/>
    <property type="match status" value="1"/>
</dbReference>